<accession>A0ACB9KPZ2</accession>
<organism evidence="1 2">
    <name type="scientific">Bauhinia variegata</name>
    <name type="common">Purple orchid tree</name>
    <name type="synonym">Phanera variegata</name>
    <dbReference type="NCBI Taxonomy" id="167791"/>
    <lineage>
        <taxon>Eukaryota</taxon>
        <taxon>Viridiplantae</taxon>
        <taxon>Streptophyta</taxon>
        <taxon>Embryophyta</taxon>
        <taxon>Tracheophyta</taxon>
        <taxon>Spermatophyta</taxon>
        <taxon>Magnoliopsida</taxon>
        <taxon>eudicotyledons</taxon>
        <taxon>Gunneridae</taxon>
        <taxon>Pentapetalae</taxon>
        <taxon>rosids</taxon>
        <taxon>fabids</taxon>
        <taxon>Fabales</taxon>
        <taxon>Fabaceae</taxon>
        <taxon>Cercidoideae</taxon>
        <taxon>Cercideae</taxon>
        <taxon>Bauhiniinae</taxon>
        <taxon>Bauhinia</taxon>
    </lineage>
</organism>
<reference evidence="1 2" key="1">
    <citation type="journal article" date="2022" name="DNA Res.">
        <title>Chromosomal-level genome assembly of the orchid tree Bauhinia variegata (Leguminosae; Cercidoideae) supports the allotetraploid origin hypothesis of Bauhinia.</title>
        <authorList>
            <person name="Zhong Y."/>
            <person name="Chen Y."/>
            <person name="Zheng D."/>
            <person name="Pang J."/>
            <person name="Liu Y."/>
            <person name="Luo S."/>
            <person name="Meng S."/>
            <person name="Qian L."/>
            <person name="Wei D."/>
            <person name="Dai S."/>
            <person name="Zhou R."/>
        </authorList>
    </citation>
    <scope>NUCLEOTIDE SEQUENCE [LARGE SCALE GENOMIC DNA]</scope>
    <source>
        <strain evidence="1">BV-YZ2020</strain>
    </source>
</reference>
<comment type="caution">
    <text evidence="1">The sequence shown here is derived from an EMBL/GenBank/DDBJ whole genome shotgun (WGS) entry which is preliminary data.</text>
</comment>
<keyword evidence="2" id="KW-1185">Reference proteome</keyword>
<name>A0ACB9KPZ2_BAUVA</name>
<evidence type="ECO:0000313" key="2">
    <source>
        <dbReference type="Proteomes" id="UP000828941"/>
    </source>
</evidence>
<proteinExistence type="predicted"/>
<evidence type="ECO:0000313" key="1">
    <source>
        <dbReference type="EMBL" id="KAI4299348.1"/>
    </source>
</evidence>
<dbReference type="EMBL" id="CM039438">
    <property type="protein sequence ID" value="KAI4299348.1"/>
    <property type="molecule type" value="Genomic_DNA"/>
</dbReference>
<gene>
    <name evidence="1" type="ORF">L6164_032816</name>
</gene>
<sequence>MSTRPAAHLVSSEYLAKYQKATELMKALPADDPRNFTQQANVHCAYCNGGYNQVDFPKIDYQVHFSWLFFPFHRMYLYFYEKILGSLIKDPNFALPFWNWDHPNGMYLPQIFNDVNSLLYDKYRNCQHLPPTLMDLDYSGNDPTTTTEEQIASNLTIMHKQMVSSAGSPKLFYGDPYVAGDEDTTKGAGTIENIPHNSVHRWTGTKKGICGITDDPPYGEDMGILYSASRDPIFYAHHANVDRMWTIWKNLEAKKKRSTGDALENKKLGYQYQDVEIPWLQSRPTPLRKKPTKGAARKAPLVTLSQTLDSKIAVELKREKNSRSKAEKEDQVEILVIEGVEFESTEYVKFDVYVNDEDESGPGKTEFAGSFVRVPHKGGDKKMTSKFQIGITELLEDIGADDDDDLVVVLVPRTGTVTVNGPIRIEFDSCKD</sequence>
<dbReference type="Proteomes" id="UP000828941">
    <property type="component" value="Chromosome 13"/>
</dbReference>
<protein>
    <submittedName>
        <fullName evidence="1">Uncharacterized protein</fullName>
    </submittedName>
</protein>